<evidence type="ECO:0000313" key="2">
    <source>
        <dbReference type="EMBL" id="EAR90601.1"/>
    </source>
</evidence>
<dbReference type="GeneID" id="7833229"/>
<dbReference type="EMBL" id="GG662798">
    <property type="protein sequence ID" value="EAR90601.1"/>
    <property type="molecule type" value="Genomic_DNA"/>
</dbReference>
<reference evidence="3" key="1">
    <citation type="journal article" date="2006" name="PLoS Biol.">
        <title>Macronuclear genome sequence of the ciliate Tetrahymena thermophila, a model eukaryote.</title>
        <authorList>
            <person name="Eisen J.A."/>
            <person name="Coyne R.S."/>
            <person name="Wu M."/>
            <person name="Wu D."/>
            <person name="Thiagarajan M."/>
            <person name="Wortman J.R."/>
            <person name="Badger J.H."/>
            <person name="Ren Q."/>
            <person name="Amedeo P."/>
            <person name="Jones K.M."/>
            <person name="Tallon L.J."/>
            <person name="Delcher A.L."/>
            <person name="Salzberg S.L."/>
            <person name="Silva J.C."/>
            <person name="Haas B.J."/>
            <person name="Majoros W.H."/>
            <person name="Farzad M."/>
            <person name="Carlton J.M."/>
            <person name="Smith R.K. Jr."/>
            <person name="Garg J."/>
            <person name="Pearlman R.E."/>
            <person name="Karrer K.M."/>
            <person name="Sun L."/>
            <person name="Manning G."/>
            <person name="Elde N.C."/>
            <person name="Turkewitz A.P."/>
            <person name="Asai D.J."/>
            <person name="Wilkes D.E."/>
            <person name="Wang Y."/>
            <person name="Cai H."/>
            <person name="Collins K."/>
            <person name="Stewart B.A."/>
            <person name="Lee S.R."/>
            <person name="Wilamowska K."/>
            <person name="Weinberg Z."/>
            <person name="Ruzzo W.L."/>
            <person name="Wloga D."/>
            <person name="Gaertig J."/>
            <person name="Frankel J."/>
            <person name="Tsao C.-C."/>
            <person name="Gorovsky M.A."/>
            <person name="Keeling P.J."/>
            <person name="Waller R.F."/>
            <person name="Patron N.J."/>
            <person name="Cherry J.M."/>
            <person name="Stover N.A."/>
            <person name="Krieger C.J."/>
            <person name="del Toro C."/>
            <person name="Ryder H.F."/>
            <person name="Williamson S.C."/>
            <person name="Barbeau R.A."/>
            <person name="Hamilton E.P."/>
            <person name="Orias E."/>
        </authorList>
    </citation>
    <scope>NUCLEOTIDE SEQUENCE [LARGE SCALE GENOMIC DNA]</scope>
    <source>
        <strain evidence="3">SB210</strain>
    </source>
</reference>
<gene>
    <name evidence="2" type="ORF">TTHERM_00122500</name>
</gene>
<dbReference type="InterPro" id="IPR048364">
    <property type="entry name" value="Hikeshi-like_C"/>
</dbReference>
<dbReference type="RefSeq" id="XP_001010846.1">
    <property type="nucleotide sequence ID" value="XM_001010846.3"/>
</dbReference>
<dbReference type="GO" id="GO:0006606">
    <property type="term" value="P:protein import into nucleus"/>
    <property type="evidence" value="ECO:0007669"/>
    <property type="project" value="TreeGrafter"/>
</dbReference>
<dbReference type="GO" id="GO:0061608">
    <property type="term" value="F:nuclear import signal receptor activity"/>
    <property type="evidence" value="ECO:0007669"/>
    <property type="project" value="TreeGrafter"/>
</dbReference>
<dbReference type="AlphaFoldDB" id="Q22YS0"/>
<feature type="domain" description="Hikeshi-like C-terminal" evidence="1">
    <location>
        <begin position="127"/>
        <end position="186"/>
    </location>
</feature>
<accession>Q22YS0</accession>
<protein>
    <submittedName>
        <fullName evidence="2">C11orf73-like protein, putative</fullName>
    </submittedName>
</protein>
<dbReference type="PANTHER" id="PTHR12925">
    <property type="entry name" value="HIKESHI FAMILY MEMBER"/>
    <property type="match status" value="1"/>
</dbReference>
<dbReference type="GO" id="GO:0005634">
    <property type="term" value="C:nucleus"/>
    <property type="evidence" value="ECO:0007669"/>
    <property type="project" value="TreeGrafter"/>
</dbReference>
<sequence length="192" mass="21924">MDPNQMIQTPGFGIMIPGQIPFMNFEFINGMFCVDLPNPAAVPNLAFFLNVPIQDGFGASLYYSAPPFESIHFIGAIANVRPSDIFRTGFPVKPDVNQCQSIKLVVKMQPLSELQDLVTLSDKIDSQKQYAKLVAQNLYNFMMSYNNDSLVSQIQSNGNYLVIPSNFLEKWYQKFEMKYKMDPNFIYKTEMQ</sequence>
<dbReference type="eggNOG" id="KOG4067">
    <property type="taxonomic scope" value="Eukaryota"/>
</dbReference>
<organism evidence="2 3">
    <name type="scientific">Tetrahymena thermophila (strain SB210)</name>
    <dbReference type="NCBI Taxonomy" id="312017"/>
    <lineage>
        <taxon>Eukaryota</taxon>
        <taxon>Sar</taxon>
        <taxon>Alveolata</taxon>
        <taxon>Ciliophora</taxon>
        <taxon>Intramacronucleata</taxon>
        <taxon>Oligohymenophorea</taxon>
        <taxon>Hymenostomatida</taxon>
        <taxon>Tetrahymenina</taxon>
        <taxon>Tetrahymenidae</taxon>
        <taxon>Tetrahymena</taxon>
    </lineage>
</organism>
<dbReference type="PANTHER" id="PTHR12925:SF0">
    <property type="entry name" value="PROTEIN HIKESHI"/>
    <property type="match status" value="1"/>
</dbReference>
<dbReference type="STRING" id="312017.Q22YS0"/>
<name>Q22YS0_TETTS</name>
<evidence type="ECO:0000313" key="3">
    <source>
        <dbReference type="Proteomes" id="UP000009168"/>
    </source>
</evidence>
<keyword evidence="3" id="KW-1185">Reference proteome</keyword>
<dbReference type="OrthoDB" id="10248398at2759"/>
<dbReference type="GO" id="GO:0005829">
    <property type="term" value="C:cytosol"/>
    <property type="evidence" value="ECO:0007669"/>
    <property type="project" value="TreeGrafter"/>
</dbReference>
<dbReference type="HOGENOM" id="CLU_084839_3_0_1"/>
<dbReference type="InParanoid" id="Q22YS0"/>
<dbReference type="Proteomes" id="UP000009168">
    <property type="component" value="Unassembled WGS sequence"/>
</dbReference>
<dbReference type="OMA" id="MPLLDQW"/>
<dbReference type="KEGG" id="tet:TTHERM_00122500"/>
<dbReference type="Pfam" id="PF21057">
    <property type="entry name" value="Hikeshi-like_C"/>
    <property type="match status" value="1"/>
</dbReference>
<proteinExistence type="predicted"/>
<evidence type="ECO:0000259" key="1">
    <source>
        <dbReference type="Pfam" id="PF21057"/>
    </source>
</evidence>
<dbReference type="InterPro" id="IPR031318">
    <property type="entry name" value="OPI10"/>
</dbReference>